<dbReference type="PANTHER" id="PTHR38455:SF1">
    <property type="entry name" value="DUF951 DOMAIN-CONTAINING PROTEIN"/>
    <property type="match status" value="1"/>
</dbReference>
<gene>
    <name evidence="1" type="ORF">WMO14_04285</name>
</gene>
<protein>
    <submittedName>
        <fullName evidence="1">DUF951 domain-containing protein</fullName>
    </submittedName>
</protein>
<accession>A0ABV1BXE8</accession>
<dbReference type="InterPro" id="IPR009296">
    <property type="entry name" value="DUF951"/>
</dbReference>
<keyword evidence="2" id="KW-1185">Reference proteome</keyword>
<name>A0ABV1BXE8_9FIRM</name>
<dbReference type="RefSeq" id="WP_022501470.1">
    <property type="nucleotide sequence ID" value="NZ_DAWCMB010000210.1"/>
</dbReference>
<organism evidence="1 2">
    <name type="scientific">[Lactobacillus] rogosae</name>
    <dbReference type="NCBI Taxonomy" id="706562"/>
    <lineage>
        <taxon>Bacteria</taxon>
        <taxon>Bacillati</taxon>
        <taxon>Bacillota</taxon>
        <taxon>Clostridia</taxon>
        <taxon>Lachnospirales</taxon>
        <taxon>Lachnospiraceae</taxon>
        <taxon>Lachnospira</taxon>
    </lineage>
</organism>
<dbReference type="PIRSF" id="PIRSF037263">
    <property type="entry name" value="DUF951_bac"/>
    <property type="match status" value="1"/>
</dbReference>
<dbReference type="Proteomes" id="UP001442364">
    <property type="component" value="Unassembled WGS sequence"/>
</dbReference>
<proteinExistence type="predicted"/>
<comment type="caution">
    <text evidence="1">The sequence shown here is derived from an EMBL/GenBank/DDBJ whole genome shotgun (WGS) entry which is preliminary data.</text>
</comment>
<reference evidence="1 2" key="1">
    <citation type="submission" date="2024-03" db="EMBL/GenBank/DDBJ databases">
        <title>Human intestinal bacterial collection.</title>
        <authorList>
            <person name="Pauvert C."/>
            <person name="Hitch T.C.A."/>
            <person name="Clavel T."/>
        </authorList>
    </citation>
    <scope>NUCLEOTIDE SEQUENCE [LARGE SCALE GENOMIC DNA]</scope>
    <source>
        <strain evidence="1 2">CLA-AA-H255</strain>
    </source>
</reference>
<sequence length="65" mass="7413">MIKLECGDIIKMKKKHPCGSDEWEVIKVGADIKLKCCGCMHEIILKRSLVEKNTKKIQKSVNNDL</sequence>
<dbReference type="EMBL" id="JBBMER010000003">
    <property type="protein sequence ID" value="MEQ2379101.1"/>
    <property type="molecule type" value="Genomic_DNA"/>
</dbReference>
<evidence type="ECO:0000313" key="2">
    <source>
        <dbReference type="Proteomes" id="UP001442364"/>
    </source>
</evidence>
<evidence type="ECO:0000313" key="1">
    <source>
        <dbReference type="EMBL" id="MEQ2379101.1"/>
    </source>
</evidence>
<dbReference type="Pfam" id="PF06107">
    <property type="entry name" value="DUF951"/>
    <property type="match status" value="1"/>
</dbReference>
<dbReference type="PANTHER" id="PTHR38455">
    <property type="entry name" value="HYPOTHETICAL CYTOSOLIC PROTEIN"/>
    <property type="match status" value="1"/>
</dbReference>